<feature type="region of interest" description="Disordered" evidence="1">
    <location>
        <begin position="1"/>
        <end position="24"/>
    </location>
</feature>
<accession>A0ABW5GWI7</accession>
<name>A0ABW5GWI7_9PSEU</name>
<comment type="caution">
    <text evidence="2">The sequence shown here is derived from an EMBL/GenBank/DDBJ whole genome shotgun (WGS) entry which is preliminary data.</text>
</comment>
<protein>
    <submittedName>
        <fullName evidence="2">Uncharacterized protein</fullName>
    </submittedName>
</protein>
<organism evidence="2 3">
    <name type="scientific">Amycolatopsis samaneae</name>
    <dbReference type="NCBI Taxonomy" id="664691"/>
    <lineage>
        <taxon>Bacteria</taxon>
        <taxon>Bacillati</taxon>
        <taxon>Actinomycetota</taxon>
        <taxon>Actinomycetes</taxon>
        <taxon>Pseudonocardiales</taxon>
        <taxon>Pseudonocardiaceae</taxon>
        <taxon>Amycolatopsis</taxon>
    </lineage>
</organism>
<reference evidence="3" key="1">
    <citation type="journal article" date="2019" name="Int. J. Syst. Evol. Microbiol.">
        <title>The Global Catalogue of Microorganisms (GCM) 10K type strain sequencing project: providing services to taxonomists for standard genome sequencing and annotation.</title>
        <authorList>
            <consortium name="The Broad Institute Genomics Platform"/>
            <consortium name="The Broad Institute Genome Sequencing Center for Infectious Disease"/>
            <person name="Wu L."/>
            <person name="Ma J."/>
        </authorList>
    </citation>
    <scope>NUCLEOTIDE SEQUENCE [LARGE SCALE GENOMIC DNA]</scope>
    <source>
        <strain evidence="3">CGMCC 4.7643</strain>
    </source>
</reference>
<evidence type="ECO:0000256" key="1">
    <source>
        <dbReference type="SAM" id="MobiDB-lite"/>
    </source>
</evidence>
<sequence length="117" mass="12668">MPVQSAPTVTESASSTPAASPVKTEVGPGYAPFGHFLYKRPFNTPEDPRVDGPIDLYVIGHGQVLLRAASLFPERDIVTESYTSIGTADRPLIAAAVQIRDEARGAVMRDYGRTPRR</sequence>
<dbReference type="EMBL" id="JBHUKU010000030">
    <property type="protein sequence ID" value="MFD2465277.1"/>
    <property type="molecule type" value="Genomic_DNA"/>
</dbReference>
<dbReference type="Proteomes" id="UP001597419">
    <property type="component" value="Unassembled WGS sequence"/>
</dbReference>
<gene>
    <name evidence="2" type="ORF">ACFSYJ_42125</name>
</gene>
<evidence type="ECO:0000313" key="2">
    <source>
        <dbReference type="EMBL" id="MFD2465277.1"/>
    </source>
</evidence>
<feature type="compositionally biased region" description="Low complexity" evidence="1">
    <location>
        <begin position="1"/>
        <end position="22"/>
    </location>
</feature>
<keyword evidence="3" id="KW-1185">Reference proteome</keyword>
<dbReference type="RefSeq" id="WP_345407999.1">
    <property type="nucleotide sequence ID" value="NZ_BAABHG010000024.1"/>
</dbReference>
<proteinExistence type="predicted"/>
<evidence type="ECO:0000313" key="3">
    <source>
        <dbReference type="Proteomes" id="UP001597419"/>
    </source>
</evidence>